<dbReference type="InterPro" id="IPR003010">
    <property type="entry name" value="C-N_Hydrolase"/>
</dbReference>
<feature type="binding site" evidence="7">
    <location>
        <begin position="476"/>
        <end position="479"/>
    </location>
    <ligand>
        <name>deamido-NAD(+)</name>
        <dbReference type="ChEBI" id="CHEBI:58437"/>
        <note>ligand shared between two neighboring subunits</note>
    </ligand>
</feature>
<dbReference type="Proteomes" id="UP000824246">
    <property type="component" value="Unassembled WGS sequence"/>
</dbReference>
<organism evidence="11 12">
    <name type="scientific">Candidatus Barnesiella excrementipullorum</name>
    <dbReference type="NCBI Taxonomy" id="2838479"/>
    <lineage>
        <taxon>Bacteria</taxon>
        <taxon>Pseudomonadati</taxon>
        <taxon>Bacteroidota</taxon>
        <taxon>Bacteroidia</taxon>
        <taxon>Bacteroidales</taxon>
        <taxon>Barnesiellaceae</taxon>
        <taxon>Barnesiella</taxon>
    </lineage>
</organism>
<proteinExistence type="inferred from homology"/>
<dbReference type="NCBIfam" id="TIGR00552">
    <property type="entry name" value="nadE"/>
    <property type="match status" value="1"/>
</dbReference>
<evidence type="ECO:0000256" key="1">
    <source>
        <dbReference type="ARBA" id="ARBA00005188"/>
    </source>
</evidence>
<comment type="similarity">
    <text evidence="9">Belongs to the NAD synthetase family.</text>
</comment>
<dbReference type="EC" id="6.3.5.1" evidence="7 8"/>
<dbReference type="InterPro" id="IPR014729">
    <property type="entry name" value="Rossmann-like_a/b/a_fold"/>
</dbReference>
<keyword evidence="4 7" id="KW-0547">Nucleotide-binding</keyword>
<evidence type="ECO:0000313" key="12">
    <source>
        <dbReference type="Proteomes" id="UP000824246"/>
    </source>
</evidence>
<dbReference type="InterPro" id="IPR003694">
    <property type="entry name" value="NAD_synthase"/>
</dbReference>
<sequence length="650" mass="71804">MNHGFIKVAAAVPPVSVADCRQNIKEMIALAEKASMQGVVWMAFPELCITGYTCGDLFTQNLLLEEAENALAYFVEATAQYNMVCVTGLPVRCDNQIFNCAAVSSHGRIWGVVPKSFIPGYKEFYEERWFADAANAFSTTVTLCNRQVPFGTKQLFVTGNAKIAIELCEDLWVPIPPSSQHVLGGANIIINLSASDELIGKHNYLHSLVAQQSARCITGYVYASAGFGESSTDLVFAGNGLIYENGSQLAATPRFTMQPQLAVSDIDIERLMNERQMTSSFMEHSAAQRQGEAYHEIAIPIVVNNVIELDRKIDPMPFMPASTDKLDRRCDEILEIQAAGLIKRVLHTHAQTLVIGISGGLDSTLALLVCARAMQRLQRPLSDIIGITMPGFGTSGRTYHNAIDLMNELGITTREISIVPSVKQHLSDIGHDINNHDATYENAQARERTQILMDIANQTGGLVIGTGDMSELALGWATYNGDHMSMYAVSAGVPKTLVKSLVEHASRDESYSPTMRALLHDVVNTPISPELTPADENDNIQQKTEDLVGPYELHDFFLYYTLRHGFRPSKIYFLACKAFDGKYDGNTIKHWLRTFYRRFFSQQFKRSCLPDGPKVGSVSLSPRGDWRMPSDAAATMWLAECDSLTASDEN</sequence>
<evidence type="ECO:0000256" key="7">
    <source>
        <dbReference type="HAMAP-Rule" id="MF_02090"/>
    </source>
</evidence>
<evidence type="ECO:0000256" key="4">
    <source>
        <dbReference type="ARBA" id="ARBA00022741"/>
    </source>
</evidence>
<evidence type="ECO:0000256" key="6">
    <source>
        <dbReference type="ARBA" id="ARBA00023027"/>
    </source>
</evidence>
<dbReference type="Pfam" id="PF00795">
    <property type="entry name" value="CN_hydrolase"/>
    <property type="match status" value="1"/>
</dbReference>
<dbReference type="InterPro" id="IPR014445">
    <property type="entry name" value="Gln-dep_NAD_synthase"/>
</dbReference>
<feature type="binding site" evidence="7">
    <location>
        <begin position="356"/>
        <end position="363"/>
    </location>
    <ligand>
        <name>ATP</name>
        <dbReference type="ChEBI" id="CHEBI:30616"/>
    </ligand>
</feature>
<evidence type="ECO:0000256" key="9">
    <source>
        <dbReference type="RuleBase" id="RU003811"/>
    </source>
</evidence>
<gene>
    <name evidence="7" type="primary">nadE</name>
    <name evidence="11" type="ORF">H9982_03480</name>
</gene>
<evidence type="ECO:0000259" key="10">
    <source>
        <dbReference type="PROSITE" id="PS50263"/>
    </source>
</evidence>
<dbReference type="PIRSF" id="PIRSF006630">
    <property type="entry name" value="NADS_GAT"/>
    <property type="match status" value="1"/>
</dbReference>
<dbReference type="Gene3D" id="3.40.50.620">
    <property type="entry name" value="HUPs"/>
    <property type="match status" value="1"/>
</dbReference>
<comment type="similarity">
    <text evidence="2 7 8">In the C-terminal section; belongs to the NAD synthetase family.</text>
</comment>
<keyword evidence="3 7" id="KW-0436">Ligase</keyword>
<feature type="binding site" evidence="7">
    <location>
        <position position="466"/>
    </location>
    <ligand>
        <name>ATP</name>
        <dbReference type="ChEBI" id="CHEBI:30616"/>
    </ligand>
</feature>
<keyword evidence="6 7" id="KW-0520">NAD</keyword>
<dbReference type="GO" id="GO:0003952">
    <property type="term" value="F:NAD+ synthase (glutamine-hydrolyzing) activity"/>
    <property type="evidence" value="ECO:0007669"/>
    <property type="project" value="UniProtKB-UniRule"/>
</dbReference>
<dbReference type="GO" id="GO:0004359">
    <property type="term" value="F:glutaminase activity"/>
    <property type="evidence" value="ECO:0007669"/>
    <property type="project" value="InterPro"/>
</dbReference>
<feature type="binding site" evidence="7">
    <location>
        <position position="195"/>
    </location>
    <ligand>
        <name>L-glutamine</name>
        <dbReference type="ChEBI" id="CHEBI:58359"/>
    </ligand>
</feature>
<dbReference type="SUPFAM" id="SSF56317">
    <property type="entry name" value="Carbon-nitrogen hydrolase"/>
    <property type="match status" value="1"/>
</dbReference>
<evidence type="ECO:0000256" key="5">
    <source>
        <dbReference type="ARBA" id="ARBA00022840"/>
    </source>
</evidence>
<dbReference type="SUPFAM" id="SSF52402">
    <property type="entry name" value="Adenine nucleotide alpha hydrolases-like"/>
    <property type="match status" value="1"/>
</dbReference>
<dbReference type="GO" id="GO:0005524">
    <property type="term" value="F:ATP binding"/>
    <property type="evidence" value="ECO:0007669"/>
    <property type="project" value="UniProtKB-UniRule"/>
</dbReference>
<dbReference type="GO" id="GO:0008795">
    <property type="term" value="F:NAD+ synthase activity"/>
    <property type="evidence" value="ECO:0007669"/>
    <property type="project" value="UniProtKB-UniRule"/>
</dbReference>
<dbReference type="Gene3D" id="3.60.110.10">
    <property type="entry name" value="Carbon-nitrogen hydrolase"/>
    <property type="match status" value="1"/>
</dbReference>
<feature type="binding site" evidence="7">
    <location>
        <position position="201"/>
    </location>
    <ligand>
        <name>L-glutamine</name>
        <dbReference type="ChEBI" id="CHEBI:58359"/>
    </ligand>
</feature>
<dbReference type="CDD" id="cd07570">
    <property type="entry name" value="GAT_Gln-NAD-synth"/>
    <property type="match status" value="1"/>
</dbReference>
<feature type="binding site" evidence="7">
    <location>
        <position position="442"/>
    </location>
    <ligand>
        <name>deamido-NAD(+)</name>
        <dbReference type="ChEBI" id="CHEBI:58437"/>
        <note>ligand shared between two neighboring subunits</note>
    </ligand>
</feature>
<dbReference type="PANTHER" id="PTHR23090">
    <property type="entry name" value="NH 3 /GLUTAMINE-DEPENDENT NAD + SYNTHETASE"/>
    <property type="match status" value="1"/>
</dbReference>
<comment type="function">
    <text evidence="7">Catalyzes the ATP-dependent amidation of deamido-NAD to form NAD. Uses L-glutamine as a nitrogen source.</text>
</comment>
<keyword evidence="5 7" id="KW-0067">ATP-binding</keyword>
<dbReference type="Pfam" id="PF02540">
    <property type="entry name" value="NAD_synthase"/>
    <property type="match status" value="1"/>
</dbReference>
<dbReference type="NCBIfam" id="NF002730">
    <property type="entry name" value="PRK02628.1"/>
    <property type="match status" value="1"/>
</dbReference>
<comment type="pathway">
    <text evidence="1 7 8">Cofactor biosynthesis; NAD(+) biosynthesis; NAD(+) from deamido-NAD(+) (L-Gln route): step 1/1.</text>
</comment>
<dbReference type="PANTHER" id="PTHR23090:SF9">
    <property type="entry name" value="GLUTAMINE-DEPENDENT NAD(+) SYNTHETASE"/>
    <property type="match status" value="1"/>
</dbReference>
<comment type="caution">
    <text evidence="11">The sequence shown here is derived from an EMBL/GenBank/DDBJ whole genome shotgun (WGS) entry which is preliminary data.</text>
</comment>
<dbReference type="InterPro" id="IPR036526">
    <property type="entry name" value="C-N_Hydrolase_sf"/>
</dbReference>
<evidence type="ECO:0000256" key="8">
    <source>
        <dbReference type="PIRNR" id="PIRNR006630"/>
    </source>
</evidence>
<dbReference type="InterPro" id="IPR022310">
    <property type="entry name" value="NAD/GMP_synthase"/>
</dbReference>
<protein>
    <recommendedName>
        <fullName evidence="7 8">Glutamine-dependent NAD(+) synthetase</fullName>
        <ecNumber evidence="7 8">6.3.5.1</ecNumber>
    </recommendedName>
    <alternativeName>
        <fullName evidence="7 8">NAD(+) synthase [glutamine-hydrolyzing]</fullName>
    </alternativeName>
</protein>
<dbReference type="AlphaFoldDB" id="A0A9D2AP94"/>
<feature type="active site" description="Proton acceptor; for glutaminase activity" evidence="7">
    <location>
        <position position="46"/>
    </location>
</feature>
<evidence type="ECO:0000256" key="3">
    <source>
        <dbReference type="ARBA" id="ARBA00022598"/>
    </source>
</evidence>
<reference evidence="11" key="1">
    <citation type="journal article" date="2021" name="PeerJ">
        <title>Extensive microbial diversity within the chicken gut microbiome revealed by metagenomics and culture.</title>
        <authorList>
            <person name="Gilroy R."/>
            <person name="Ravi A."/>
            <person name="Getino M."/>
            <person name="Pursley I."/>
            <person name="Horton D.L."/>
            <person name="Alikhan N.F."/>
            <person name="Baker D."/>
            <person name="Gharbi K."/>
            <person name="Hall N."/>
            <person name="Watson M."/>
            <person name="Adriaenssens E.M."/>
            <person name="Foster-Nyarko E."/>
            <person name="Jarju S."/>
            <person name="Secka A."/>
            <person name="Antonio M."/>
            <person name="Oren A."/>
            <person name="Chaudhuri R.R."/>
            <person name="La Ragione R."/>
            <person name="Hildebrand F."/>
            <person name="Pallen M.J."/>
        </authorList>
    </citation>
    <scope>NUCLEOTIDE SEQUENCE</scope>
    <source>
        <strain evidence="11">ChiHjej12B11-16260</strain>
    </source>
</reference>
<dbReference type="EMBL" id="DXFB01000093">
    <property type="protein sequence ID" value="HIX45262.1"/>
    <property type="molecule type" value="Genomic_DNA"/>
</dbReference>
<evidence type="ECO:0000256" key="2">
    <source>
        <dbReference type="ARBA" id="ARBA00007145"/>
    </source>
</evidence>
<feature type="active site" description="For glutaminase activity" evidence="7">
    <location>
        <position position="115"/>
    </location>
</feature>
<reference evidence="11" key="2">
    <citation type="submission" date="2021-04" db="EMBL/GenBank/DDBJ databases">
        <authorList>
            <person name="Gilroy R."/>
        </authorList>
    </citation>
    <scope>NUCLEOTIDE SEQUENCE</scope>
    <source>
        <strain evidence="11">ChiHjej12B11-16260</strain>
    </source>
</reference>
<name>A0A9D2AP94_9BACT</name>
<dbReference type="PROSITE" id="PS50263">
    <property type="entry name" value="CN_HYDROLASE"/>
    <property type="match status" value="1"/>
</dbReference>
<accession>A0A9D2AP94</accession>
<dbReference type="CDD" id="cd00553">
    <property type="entry name" value="NAD_synthase"/>
    <property type="match status" value="1"/>
</dbReference>
<feature type="binding site" evidence="7">
    <location>
        <position position="605"/>
    </location>
    <ligand>
        <name>deamido-NAD(+)</name>
        <dbReference type="ChEBI" id="CHEBI:58437"/>
        <note>ligand shared between two neighboring subunits</note>
    </ligand>
</feature>
<comment type="catalytic activity">
    <reaction evidence="7 8">
        <text>deamido-NAD(+) + L-glutamine + ATP + H2O = L-glutamate + AMP + diphosphate + NAD(+) + H(+)</text>
        <dbReference type="Rhea" id="RHEA:24384"/>
        <dbReference type="ChEBI" id="CHEBI:15377"/>
        <dbReference type="ChEBI" id="CHEBI:15378"/>
        <dbReference type="ChEBI" id="CHEBI:29985"/>
        <dbReference type="ChEBI" id="CHEBI:30616"/>
        <dbReference type="ChEBI" id="CHEBI:33019"/>
        <dbReference type="ChEBI" id="CHEBI:57540"/>
        <dbReference type="ChEBI" id="CHEBI:58359"/>
        <dbReference type="ChEBI" id="CHEBI:58437"/>
        <dbReference type="ChEBI" id="CHEBI:456215"/>
        <dbReference type="EC" id="6.3.5.1"/>
    </reaction>
</comment>
<dbReference type="HAMAP" id="MF_02090">
    <property type="entry name" value="NadE_glutamine_dep"/>
    <property type="match status" value="1"/>
</dbReference>
<feature type="binding site" evidence="7">
    <location>
        <position position="471"/>
    </location>
    <ligand>
        <name>deamido-NAD(+)</name>
        <dbReference type="ChEBI" id="CHEBI:58437"/>
        <note>ligand shared between two neighboring subunits</note>
    </ligand>
</feature>
<feature type="domain" description="CN hydrolase" evidence="10">
    <location>
        <begin position="6"/>
        <end position="268"/>
    </location>
</feature>
<evidence type="ECO:0000313" key="11">
    <source>
        <dbReference type="EMBL" id="HIX45262.1"/>
    </source>
</evidence>
<dbReference type="GO" id="GO:0005737">
    <property type="term" value="C:cytoplasm"/>
    <property type="evidence" value="ECO:0007669"/>
    <property type="project" value="InterPro"/>
</dbReference>
<dbReference type="Gene3D" id="1.10.10.1140">
    <property type="entry name" value="Glutamine-dependent NAD+ synthetase, C-terminal domain"/>
    <property type="match status" value="1"/>
</dbReference>
<dbReference type="GO" id="GO:0009435">
    <property type="term" value="P:NAD+ biosynthetic process"/>
    <property type="evidence" value="ECO:0007669"/>
    <property type="project" value="UniProtKB-UniRule"/>
</dbReference>
<feature type="binding site" evidence="7">
    <location>
        <position position="121"/>
    </location>
    <ligand>
        <name>L-glutamine</name>
        <dbReference type="ChEBI" id="CHEBI:58359"/>
    </ligand>
</feature>
<dbReference type="FunFam" id="1.10.10.1140:FF:000001">
    <property type="entry name" value="Glutamine-dependent NAD(+) synthetase"/>
    <property type="match status" value="1"/>
</dbReference>
<dbReference type="InterPro" id="IPR041856">
    <property type="entry name" value="NAD+_synth_C"/>
</dbReference>
<feature type="active site" description="Nucleophile; for glutaminase activity" evidence="7">
    <location>
        <position position="168"/>
    </location>
</feature>